<accession>A0A0D6JIU5</accession>
<protein>
    <submittedName>
        <fullName evidence="1">Uncharacterized protein</fullName>
    </submittedName>
</protein>
<dbReference type="Proteomes" id="UP000033187">
    <property type="component" value="Chromosome 1"/>
</dbReference>
<dbReference type="AlphaFoldDB" id="A0A0D6JIU5"/>
<dbReference type="EMBL" id="LN829119">
    <property type="protein sequence ID" value="CPR21322.1"/>
    <property type="molecule type" value="Genomic_DNA"/>
</dbReference>
<organism evidence="1 2">
    <name type="scientific">Candidatus Filomicrobium marinum</name>
    <dbReference type="NCBI Taxonomy" id="1608628"/>
    <lineage>
        <taxon>Bacteria</taxon>
        <taxon>Pseudomonadati</taxon>
        <taxon>Pseudomonadota</taxon>
        <taxon>Alphaproteobacteria</taxon>
        <taxon>Hyphomicrobiales</taxon>
        <taxon>Hyphomicrobiaceae</taxon>
        <taxon>Filomicrobium</taxon>
    </lineage>
</organism>
<evidence type="ECO:0000313" key="1">
    <source>
        <dbReference type="EMBL" id="CPR21322.1"/>
    </source>
</evidence>
<dbReference type="KEGG" id="fiy:BN1229_v1_2998"/>
<keyword evidence="2" id="KW-1185">Reference proteome</keyword>
<name>A0A0D6JIU5_9HYPH</name>
<reference evidence="2" key="1">
    <citation type="submission" date="2015-02" db="EMBL/GenBank/DDBJ databases">
        <authorList>
            <person name="Chooi Y.-H."/>
        </authorList>
    </citation>
    <scope>NUCLEOTIDE SEQUENCE [LARGE SCALE GENOMIC DNA]</scope>
    <source>
        <strain evidence="2">strain Y</strain>
    </source>
</reference>
<gene>
    <name evidence="1" type="ORF">YBN1229_v1_2998</name>
</gene>
<evidence type="ECO:0000313" key="2">
    <source>
        <dbReference type="Proteomes" id="UP000033187"/>
    </source>
</evidence>
<sequence length="63" mass="6976">MVHPHDKRDLCATEANHSGLQIVGAYFLIVIILHKSWASGDCVGRKPHIALGPWVALHRVLRA</sequence>
<proteinExistence type="predicted"/>